<keyword evidence="2" id="KW-1185">Reference proteome</keyword>
<evidence type="ECO:0000313" key="2">
    <source>
        <dbReference type="Proteomes" id="UP000281332"/>
    </source>
</evidence>
<proteinExistence type="predicted"/>
<name>A0A3N4NND5_9GAMM</name>
<dbReference type="RefSeq" id="WP_123802093.1">
    <property type="nucleotide sequence ID" value="NZ_RMVG01000014.1"/>
</dbReference>
<dbReference type="OrthoDB" id="47198at2"/>
<organism evidence="1 2">
    <name type="scientific">Candidatus Pantoea deserta</name>
    <dbReference type="NCBI Taxonomy" id="1869313"/>
    <lineage>
        <taxon>Bacteria</taxon>
        <taxon>Pseudomonadati</taxon>
        <taxon>Pseudomonadota</taxon>
        <taxon>Gammaproteobacteria</taxon>
        <taxon>Enterobacterales</taxon>
        <taxon>Erwiniaceae</taxon>
        <taxon>Pantoea</taxon>
    </lineage>
</organism>
<protein>
    <submittedName>
        <fullName evidence="1">Uncharacterized protein</fullName>
    </submittedName>
</protein>
<evidence type="ECO:0000313" key="1">
    <source>
        <dbReference type="EMBL" id="RPD97882.1"/>
    </source>
</evidence>
<sequence length="83" mass="9197">MGHYYYVSKHSGYNDNHVVHAAGCKYLPPLDARMFLGTFYTANAAILQARKYYASALGCESCCPLPIKKNLNNQNSVALKHTA</sequence>
<reference evidence="1 2" key="1">
    <citation type="submission" date="2018-11" db="EMBL/GenBank/DDBJ databases">
        <title>Whole genome sequencing of Pantoea sp. RIT388.</title>
        <authorList>
            <person name="Gan H.M."/>
            <person name="Hudson A.O."/>
        </authorList>
    </citation>
    <scope>NUCLEOTIDE SEQUENCE [LARGE SCALE GENOMIC DNA]</scope>
    <source>
        <strain evidence="1 2">RIT388</strain>
    </source>
</reference>
<dbReference type="EMBL" id="RMVG01000014">
    <property type="protein sequence ID" value="RPD97882.1"/>
    <property type="molecule type" value="Genomic_DNA"/>
</dbReference>
<gene>
    <name evidence="1" type="ORF">BBB56_16950</name>
</gene>
<comment type="caution">
    <text evidence="1">The sequence shown here is derived from an EMBL/GenBank/DDBJ whole genome shotgun (WGS) entry which is preliminary data.</text>
</comment>
<dbReference type="AlphaFoldDB" id="A0A3N4NND5"/>
<accession>A0A3N4NND5</accession>
<dbReference type="Proteomes" id="UP000281332">
    <property type="component" value="Unassembled WGS sequence"/>
</dbReference>